<protein>
    <recommendedName>
        <fullName evidence="3">Ribosome-binding factor A</fullName>
    </recommendedName>
</protein>
<proteinExistence type="inferred from homology"/>
<comment type="subunit">
    <text evidence="3">Monomer. Binds 30S ribosomal subunits, but not 50S ribosomal subunits or 70S ribosomes.</text>
</comment>
<feature type="region of interest" description="Disordered" evidence="4">
    <location>
        <begin position="124"/>
        <end position="184"/>
    </location>
</feature>
<dbReference type="GO" id="GO:0005829">
    <property type="term" value="C:cytosol"/>
    <property type="evidence" value="ECO:0007669"/>
    <property type="project" value="TreeGrafter"/>
</dbReference>
<dbReference type="Pfam" id="PF02033">
    <property type="entry name" value="RBFA"/>
    <property type="match status" value="1"/>
</dbReference>
<dbReference type="AlphaFoldDB" id="A0A0T6LZ80"/>
<dbReference type="HAMAP" id="MF_00003">
    <property type="entry name" value="RbfA"/>
    <property type="match status" value="1"/>
</dbReference>
<reference evidence="5 6" key="1">
    <citation type="submission" date="2015-10" db="EMBL/GenBank/DDBJ databases">
        <title>Draft genome sequence of pyrrolomycin-producing Streptomyces vitaminophilus.</title>
        <authorList>
            <person name="Graham D.E."/>
            <person name="Mahan K.M."/>
            <person name="Klingeman D.M."/>
            <person name="Hettich R.L."/>
            <person name="Parry R.J."/>
        </authorList>
    </citation>
    <scope>NUCLEOTIDE SEQUENCE [LARGE SCALE GENOMIC DNA]</scope>
    <source>
        <strain evidence="5 6">ATCC 31673</strain>
    </source>
</reference>
<evidence type="ECO:0000313" key="5">
    <source>
        <dbReference type="EMBL" id="KRV51039.1"/>
    </source>
</evidence>
<feature type="compositionally biased region" description="Acidic residues" evidence="4">
    <location>
        <begin position="141"/>
        <end position="151"/>
    </location>
</feature>
<dbReference type="PANTHER" id="PTHR33515:SF1">
    <property type="entry name" value="RIBOSOME-BINDING FACTOR A, CHLOROPLASTIC-RELATED"/>
    <property type="match status" value="1"/>
</dbReference>
<dbReference type="InterPro" id="IPR023799">
    <property type="entry name" value="RbfA_dom_sf"/>
</dbReference>
<feature type="compositionally biased region" description="Low complexity" evidence="4">
    <location>
        <begin position="152"/>
        <end position="166"/>
    </location>
</feature>
<accession>A0A0T6LZ80</accession>
<evidence type="ECO:0000256" key="3">
    <source>
        <dbReference type="HAMAP-Rule" id="MF_00003"/>
    </source>
</evidence>
<dbReference type="InterPro" id="IPR020053">
    <property type="entry name" value="Ribosome-bd_factorA_CS"/>
</dbReference>
<dbReference type="PROSITE" id="PS01319">
    <property type="entry name" value="RBFA"/>
    <property type="match status" value="1"/>
</dbReference>
<dbReference type="eggNOG" id="COG0858">
    <property type="taxonomic scope" value="Bacteria"/>
</dbReference>
<dbReference type="STRING" id="76728.AQ490_02195"/>
<evidence type="ECO:0000313" key="6">
    <source>
        <dbReference type="Proteomes" id="UP000050867"/>
    </source>
</evidence>
<keyword evidence="1 3" id="KW-0963">Cytoplasm</keyword>
<comment type="caution">
    <text evidence="5">The sequence shown here is derived from an EMBL/GenBank/DDBJ whole genome shotgun (WGS) entry which is preliminary data.</text>
</comment>
<sequence length="184" mass="19494">MTDTARARKLADRIRVVVAETLDRRIKDPRLGFVTITDTRVTGDLREATVFYTVFGDETEREASAAALESAKGVLRSEVGRQTGVRYTPSLTFVLDAVPDTARNINDLLAKARAADERVRSAAAGASYAGEADPYRSPAQGDEETEDEDEATAPAAAGDEAGPGAQRDPGPGRAPSDPGTDEDA</sequence>
<keyword evidence="2 3" id="KW-0690">Ribosome biogenesis</keyword>
<dbReference type="EMBL" id="LLZU01000002">
    <property type="protein sequence ID" value="KRV51039.1"/>
    <property type="molecule type" value="Genomic_DNA"/>
</dbReference>
<dbReference type="RefSeq" id="WP_018384955.1">
    <property type="nucleotide sequence ID" value="NZ_LLZU01000002.1"/>
</dbReference>
<dbReference type="GO" id="GO:0043024">
    <property type="term" value="F:ribosomal small subunit binding"/>
    <property type="evidence" value="ECO:0007669"/>
    <property type="project" value="TreeGrafter"/>
</dbReference>
<dbReference type="OrthoDB" id="307788at2"/>
<dbReference type="FunFam" id="3.30.300.20:FF:000018">
    <property type="entry name" value="Ribosome-binding factor A"/>
    <property type="match status" value="1"/>
</dbReference>
<evidence type="ECO:0000256" key="1">
    <source>
        <dbReference type="ARBA" id="ARBA00022490"/>
    </source>
</evidence>
<gene>
    <name evidence="3" type="primary">rbfA</name>
    <name evidence="5" type="ORF">AQ490_02195</name>
</gene>
<dbReference type="GO" id="GO:0030490">
    <property type="term" value="P:maturation of SSU-rRNA"/>
    <property type="evidence" value="ECO:0007669"/>
    <property type="project" value="UniProtKB-UniRule"/>
</dbReference>
<dbReference type="InterPro" id="IPR015946">
    <property type="entry name" value="KH_dom-like_a/b"/>
</dbReference>
<dbReference type="Proteomes" id="UP000050867">
    <property type="component" value="Unassembled WGS sequence"/>
</dbReference>
<comment type="function">
    <text evidence="3">One of several proteins that assist in the late maturation steps of the functional core of the 30S ribosomal subunit. Associates with free 30S ribosomal subunits (but not with 30S subunits that are part of 70S ribosomes or polysomes). Required for efficient processing of 16S rRNA. May interact with the 5'-terminal helix region of 16S rRNA.</text>
</comment>
<dbReference type="PANTHER" id="PTHR33515">
    <property type="entry name" value="RIBOSOME-BINDING FACTOR A, CHLOROPLASTIC-RELATED"/>
    <property type="match status" value="1"/>
</dbReference>
<dbReference type="Gene3D" id="3.30.300.20">
    <property type="match status" value="1"/>
</dbReference>
<dbReference type="SUPFAM" id="SSF89919">
    <property type="entry name" value="Ribosome-binding factor A, RbfA"/>
    <property type="match status" value="1"/>
</dbReference>
<organism evidence="5 6">
    <name type="scientific">Wenjunlia vitaminophila</name>
    <name type="common">Streptomyces vitaminophilus</name>
    <dbReference type="NCBI Taxonomy" id="76728"/>
    <lineage>
        <taxon>Bacteria</taxon>
        <taxon>Bacillati</taxon>
        <taxon>Actinomycetota</taxon>
        <taxon>Actinomycetes</taxon>
        <taxon>Kitasatosporales</taxon>
        <taxon>Streptomycetaceae</taxon>
        <taxon>Wenjunlia</taxon>
    </lineage>
</organism>
<dbReference type="InterPro" id="IPR000238">
    <property type="entry name" value="RbfA"/>
</dbReference>
<evidence type="ECO:0000256" key="2">
    <source>
        <dbReference type="ARBA" id="ARBA00022517"/>
    </source>
</evidence>
<dbReference type="NCBIfam" id="TIGR00082">
    <property type="entry name" value="rbfA"/>
    <property type="match status" value="1"/>
</dbReference>
<keyword evidence="6" id="KW-1185">Reference proteome</keyword>
<comment type="subcellular location">
    <subcellularLocation>
        <location evidence="3">Cytoplasm</location>
    </subcellularLocation>
</comment>
<evidence type="ECO:0000256" key="4">
    <source>
        <dbReference type="SAM" id="MobiDB-lite"/>
    </source>
</evidence>
<name>A0A0T6LZ80_WENVI</name>
<comment type="similarity">
    <text evidence="3">Belongs to the RbfA family.</text>
</comment>